<comment type="caution">
    <text evidence="6">The sequence shown here is derived from an EMBL/GenBank/DDBJ whole genome shotgun (WGS) entry which is preliminary data.</text>
</comment>
<evidence type="ECO:0000313" key="7">
    <source>
        <dbReference type="Proteomes" id="UP000010119"/>
    </source>
</evidence>
<sequence>MKNQFDARTDGKWFKSEYPIIQGAMAGIANADFVLEMDKNGILGTLSTYGLSPKECQQEIEKLKKTGIRFACNLMLKHPDIEEFANIMIAEKVPIVTLSAGYRPEIVKQLKMAGVIILAVVGSPKQAKKIADLDVDIIIAEGLESGGHIGKYSTGELVEILVHTLDKPIIAAGGISDYEGLQHFLEKGAIGIQIGTPLLLTTESPLPLQQKEKIAAAEPSDIVVITGDIGLEIRGINDHESFIPCGISAGKLDSIVSVKERIEKLVQQRV</sequence>
<dbReference type="Gene3D" id="3.20.20.70">
    <property type="entry name" value="Aldolase class I"/>
    <property type="match status" value="1"/>
</dbReference>
<evidence type="ECO:0000256" key="1">
    <source>
        <dbReference type="ARBA" id="ARBA00003535"/>
    </source>
</evidence>
<dbReference type="CDD" id="cd04730">
    <property type="entry name" value="NPD_like"/>
    <property type="match status" value="1"/>
</dbReference>
<dbReference type="RefSeq" id="WP_003757557.1">
    <property type="nucleotide sequence ID" value="NZ_GL538353.1"/>
</dbReference>
<dbReference type="InterPro" id="IPR013785">
    <property type="entry name" value="Aldolase_TIM"/>
</dbReference>
<dbReference type="STRING" id="525367.HMPREF0556_10640"/>
<organism evidence="6 7">
    <name type="scientific">Listeria grayi DSM 20601</name>
    <dbReference type="NCBI Taxonomy" id="525367"/>
    <lineage>
        <taxon>Bacteria</taxon>
        <taxon>Bacillati</taxon>
        <taxon>Bacillota</taxon>
        <taxon>Bacilli</taxon>
        <taxon>Bacillales</taxon>
        <taxon>Listeriaceae</taxon>
        <taxon>Listeria</taxon>
    </lineage>
</organism>
<dbReference type="PANTHER" id="PTHR32332:SF20">
    <property type="entry name" value="2-NITROPROPANE DIOXYGENASE-LIKE PROTEIN"/>
    <property type="match status" value="1"/>
</dbReference>
<evidence type="ECO:0000256" key="4">
    <source>
        <dbReference type="ARBA" id="ARBA00022643"/>
    </source>
</evidence>
<keyword evidence="3" id="KW-0285">Flavoprotein</keyword>
<evidence type="ECO:0000256" key="3">
    <source>
        <dbReference type="ARBA" id="ARBA00022630"/>
    </source>
</evidence>
<name>D7UWM9_LISGR</name>
<evidence type="ECO:0000256" key="2">
    <source>
        <dbReference type="ARBA" id="ARBA00013457"/>
    </source>
</evidence>
<dbReference type="SUPFAM" id="SSF51412">
    <property type="entry name" value="Inosine monophosphate dehydrogenase (IMPDH)"/>
    <property type="match status" value="1"/>
</dbReference>
<dbReference type="PANTHER" id="PTHR32332">
    <property type="entry name" value="2-NITROPROPANE DIOXYGENASE"/>
    <property type="match status" value="1"/>
</dbReference>
<accession>D7UWM9</accession>
<dbReference type="InterPro" id="IPR004136">
    <property type="entry name" value="NMO"/>
</dbReference>
<keyword evidence="6" id="KW-0223">Dioxygenase</keyword>
<dbReference type="EMBL" id="ACCR02000003">
    <property type="protein sequence ID" value="EFI84087.1"/>
    <property type="molecule type" value="Genomic_DNA"/>
</dbReference>
<proteinExistence type="predicted"/>
<dbReference type="AlphaFoldDB" id="D7UWM9"/>
<keyword evidence="7" id="KW-1185">Reference proteome</keyword>
<protein>
    <recommendedName>
        <fullName evidence="2">Probable nitronate monooxygenase</fullName>
    </recommendedName>
</protein>
<keyword evidence="4" id="KW-0288">FMN</keyword>
<evidence type="ECO:0000256" key="5">
    <source>
        <dbReference type="ARBA" id="ARBA00023002"/>
    </source>
</evidence>
<dbReference type="Pfam" id="PF03060">
    <property type="entry name" value="NMO"/>
    <property type="match status" value="1"/>
</dbReference>
<comment type="function">
    <text evidence="1">Nitronate monooxygenase that uses molecular oxygen to catalyze the oxidative denitrification of alkyl nitronates. Acts on propionate 3-nitronate (P3N), the presumed physiological substrate. Probably functions in the detoxification of P3N, a metabolic poison produced by plants and fungi as a defense mechanism.</text>
</comment>
<reference evidence="6" key="1">
    <citation type="submission" date="2010-06" db="EMBL/GenBank/DDBJ databases">
        <authorList>
            <person name="Muzny D."/>
            <person name="Qin X."/>
            <person name="Buhay C."/>
            <person name="Dugan-Rocha S."/>
            <person name="Ding Y."/>
            <person name="Chen G."/>
            <person name="Hawes A."/>
            <person name="Holder M."/>
            <person name="Jhangiani S."/>
            <person name="Johnson A."/>
            <person name="Khan Z."/>
            <person name="Li Z."/>
            <person name="Liu W."/>
            <person name="Liu X."/>
            <person name="Perez L."/>
            <person name="Shen H."/>
            <person name="Wang Q."/>
            <person name="Watt J."/>
            <person name="Xi L."/>
            <person name="Xin Y."/>
            <person name="Zhou J."/>
            <person name="Deng J."/>
            <person name="Jiang H."/>
            <person name="Liu Y."/>
            <person name="Qu J."/>
            <person name="Song X.-Z."/>
            <person name="Zhang L."/>
            <person name="Villasana D."/>
            <person name="Johnson A."/>
            <person name="Liu J."/>
            <person name="Liyanage D."/>
            <person name="Lorensuhewa L."/>
            <person name="Robinson T."/>
            <person name="Song A."/>
            <person name="Song B.-B."/>
            <person name="Dinh H."/>
            <person name="Thornton R."/>
            <person name="Coyle M."/>
            <person name="Francisco L."/>
            <person name="Jackson L."/>
            <person name="Javaid M."/>
            <person name="Korchina V."/>
            <person name="Kovar C."/>
            <person name="Mata R."/>
            <person name="Mathew T."/>
            <person name="Ngo R."/>
            <person name="Nguyen L."/>
            <person name="Nguyen N."/>
            <person name="Okwuonu G."/>
            <person name="Ongeri F."/>
            <person name="Pham C."/>
            <person name="Simmons D."/>
            <person name="Wilczek-Boney K."/>
            <person name="Hale W."/>
            <person name="Jakkamsetti A."/>
            <person name="Pham P."/>
            <person name="Ruth R."/>
            <person name="San Lucas F."/>
            <person name="Warren J."/>
            <person name="Zhang J."/>
            <person name="Zhao Z."/>
            <person name="Zhou C."/>
            <person name="Zhu D."/>
            <person name="Lee S."/>
            <person name="Bess C."/>
            <person name="Blankenburg K."/>
            <person name="Forbes L."/>
            <person name="Fu Q."/>
            <person name="Gubbala S."/>
            <person name="Hirani K."/>
            <person name="Jayaseelan J.C."/>
            <person name="Lara F."/>
            <person name="Munidasa M."/>
            <person name="Palculict T."/>
            <person name="Patil S."/>
            <person name="Pu L.-L."/>
            <person name="Saada N."/>
            <person name="Tang L."/>
            <person name="Weissenberger G."/>
            <person name="Zhu Y."/>
            <person name="Hemphill L."/>
            <person name="Shang Y."/>
            <person name="Youmans B."/>
            <person name="Ayvaz T."/>
            <person name="Ross M."/>
            <person name="Santibanez J."/>
            <person name="Aqrawi P."/>
            <person name="Gross S."/>
            <person name="Joshi V."/>
            <person name="Fowler G."/>
            <person name="Nazareth L."/>
            <person name="Reid J."/>
            <person name="Worley K."/>
            <person name="Petrosino J."/>
            <person name="Highlander S."/>
            <person name="Gibbs R."/>
        </authorList>
    </citation>
    <scope>NUCLEOTIDE SEQUENCE [LARGE SCALE GENOMIC DNA]</scope>
    <source>
        <strain evidence="6">DSM 20601</strain>
    </source>
</reference>
<keyword evidence="5 6" id="KW-0560">Oxidoreductase</keyword>
<dbReference type="GO" id="GO:0051213">
    <property type="term" value="F:dioxygenase activity"/>
    <property type="evidence" value="ECO:0007669"/>
    <property type="project" value="UniProtKB-KW"/>
</dbReference>
<dbReference type="eggNOG" id="COG2070">
    <property type="taxonomic scope" value="Bacteria"/>
</dbReference>
<evidence type="ECO:0000313" key="6">
    <source>
        <dbReference type="EMBL" id="EFI84087.1"/>
    </source>
</evidence>
<dbReference type="GO" id="GO:0018580">
    <property type="term" value="F:nitronate monooxygenase activity"/>
    <property type="evidence" value="ECO:0007669"/>
    <property type="project" value="InterPro"/>
</dbReference>
<dbReference type="HOGENOM" id="CLU_038732_1_1_9"/>
<gene>
    <name evidence="6" type="primary">fabK</name>
    <name evidence="6" type="ORF">HMPREF0556_10640</name>
</gene>
<dbReference type="Proteomes" id="UP000010119">
    <property type="component" value="Unassembled WGS sequence"/>
</dbReference>